<feature type="region of interest" description="Disordered" evidence="3">
    <location>
        <begin position="223"/>
        <end position="396"/>
    </location>
</feature>
<feature type="compositionally biased region" description="Low complexity" evidence="3">
    <location>
        <begin position="160"/>
        <end position="178"/>
    </location>
</feature>
<feature type="compositionally biased region" description="Low complexity" evidence="3">
    <location>
        <begin position="307"/>
        <end position="323"/>
    </location>
</feature>
<feature type="compositionally biased region" description="Basic and acidic residues" evidence="3">
    <location>
        <begin position="290"/>
        <end position="303"/>
    </location>
</feature>
<evidence type="ECO:0008006" key="6">
    <source>
        <dbReference type="Google" id="ProtNLM"/>
    </source>
</evidence>
<feature type="region of interest" description="Disordered" evidence="3">
    <location>
        <begin position="764"/>
        <end position="785"/>
    </location>
</feature>
<evidence type="ECO:0000313" key="5">
    <source>
        <dbReference type="Proteomes" id="UP001189429"/>
    </source>
</evidence>
<dbReference type="Proteomes" id="UP001189429">
    <property type="component" value="Unassembled WGS sequence"/>
</dbReference>
<keyword evidence="5" id="KW-1185">Reference proteome</keyword>
<feature type="compositionally biased region" description="Basic and acidic residues" evidence="3">
    <location>
        <begin position="179"/>
        <end position="211"/>
    </location>
</feature>
<sequence>MVKAKRGGAGTEYKEAPPEEKKDGTIVKAWQRMPTQLLHEWAQAQKRPKPCYNKAWAYDKSKCRMKVILPDPKDPAKNLEFEPNRDADVVFNAKEDAAMVALLQVCPTLPLERKLPDGYRETWLEAVGGAAASSGKAAKAKAKAKEKPAAVPEAPRDEQAAAAGEPPPADEAAASGRAAAERERREAQARREEAAARAAEEERLAKEAQHTIRRAGDRLQCKRNGCRFDHPPLQQPGSDAADAGASAGARAAAPRATPGGPLGAVSKHWSRRPTGNARSASPATRGRRRAQQEARHGGGEAHRQHAGARAALAPHAAAAVRGPGPRRRAGRGSPHRPLRALCRAGRPKGGRAYGPRGPDGGHRELRARLAAGTGPPGGRAAGALAAGSPPLHRGRRRVREGRAVAEDLGAVPSGQNGGGRGGAQRHLAYNVVISACGKGEQWQQTLALLSGMREAKMEPDVISYSATISACGEGEQWLRALVLLRELWEAELELDVTSYRAGMFACQKGGQWQRTLSVLNEMRKANLDADFMSYRAGISACQKGGQWQRALSLLSGMREASVIQHCDQHCDQHVKLYNTVIITCGKGEQWQQTLALLGEMQEAKLEPDVISYRAGIVACQEGGQWQHALSALSDMREARVTPGVRPYNAVVSACGKGEQWQRALVLLRKLREAKLEPNVVSYGAGISACGNGDQWQQALSLLGEMWRTKIEPDVISSLQRRDHRLREGRAVVAGLGAAARAAGGEAGAQRHLSQLQRWDQRVRKGRTVAVGSGSPRRDAGGETGA</sequence>
<dbReference type="NCBIfam" id="TIGR00756">
    <property type="entry name" value="PPR"/>
    <property type="match status" value="4"/>
</dbReference>
<feature type="repeat" description="PPR" evidence="2">
    <location>
        <begin position="573"/>
        <end position="607"/>
    </location>
</feature>
<feature type="compositionally biased region" description="Basic residues" evidence="3">
    <location>
        <begin position="324"/>
        <end position="338"/>
    </location>
</feature>
<dbReference type="Gene3D" id="1.25.40.10">
    <property type="entry name" value="Tetratricopeptide repeat domain"/>
    <property type="match status" value="3"/>
</dbReference>
<dbReference type="PROSITE" id="PS51375">
    <property type="entry name" value="PPR"/>
    <property type="match status" value="5"/>
</dbReference>
<feature type="repeat" description="PPR" evidence="2">
    <location>
        <begin position="643"/>
        <end position="677"/>
    </location>
</feature>
<feature type="region of interest" description="Disordered" evidence="3">
    <location>
        <begin position="1"/>
        <end position="25"/>
    </location>
</feature>
<dbReference type="Pfam" id="PF13812">
    <property type="entry name" value="PPR_3"/>
    <property type="match status" value="2"/>
</dbReference>
<evidence type="ECO:0000256" key="2">
    <source>
        <dbReference type="PROSITE-ProRule" id="PRU00708"/>
    </source>
</evidence>
<name>A0ABN9V838_9DINO</name>
<gene>
    <name evidence="4" type="ORF">PCOR1329_LOCUS55568</name>
</gene>
<feature type="repeat" description="PPR" evidence="2">
    <location>
        <begin position="425"/>
        <end position="459"/>
    </location>
</feature>
<evidence type="ECO:0000256" key="3">
    <source>
        <dbReference type="SAM" id="MobiDB-lite"/>
    </source>
</evidence>
<comment type="caution">
    <text evidence="4">The sequence shown here is derived from an EMBL/GenBank/DDBJ whole genome shotgun (WGS) entry which is preliminary data.</text>
</comment>
<organism evidence="4 5">
    <name type="scientific">Prorocentrum cordatum</name>
    <dbReference type="NCBI Taxonomy" id="2364126"/>
    <lineage>
        <taxon>Eukaryota</taxon>
        <taxon>Sar</taxon>
        <taxon>Alveolata</taxon>
        <taxon>Dinophyceae</taxon>
        <taxon>Prorocentrales</taxon>
        <taxon>Prorocentraceae</taxon>
        <taxon>Prorocentrum</taxon>
    </lineage>
</organism>
<dbReference type="InterPro" id="IPR011990">
    <property type="entry name" value="TPR-like_helical_dom_sf"/>
</dbReference>
<proteinExistence type="predicted"/>
<feature type="region of interest" description="Disordered" evidence="3">
    <location>
        <begin position="130"/>
        <end position="211"/>
    </location>
</feature>
<feature type="compositionally biased region" description="Low complexity" evidence="3">
    <location>
        <begin position="236"/>
        <end position="259"/>
    </location>
</feature>
<feature type="compositionally biased region" description="Basic and acidic residues" evidence="3">
    <location>
        <begin position="775"/>
        <end position="785"/>
    </location>
</feature>
<feature type="repeat" description="PPR" evidence="2">
    <location>
        <begin position="678"/>
        <end position="712"/>
    </location>
</feature>
<evidence type="ECO:0000256" key="1">
    <source>
        <dbReference type="ARBA" id="ARBA00022737"/>
    </source>
</evidence>
<reference evidence="4" key="1">
    <citation type="submission" date="2023-10" db="EMBL/GenBank/DDBJ databases">
        <authorList>
            <person name="Chen Y."/>
            <person name="Shah S."/>
            <person name="Dougan E. K."/>
            <person name="Thang M."/>
            <person name="Chan C."/>
        </authorList>
    </citation>
    <scope>NUCLEOTIDE SEQUENCE [LARGE SCALE GENOMIC DNA]</scope>
</reference>
<dbReference type="EMBL" id="CAUYUJ010016818">
    <property type="protein sequence ID" value="CAK0869099.1"/>
    <property type="molecule type" value="Genomic_DNA"/>
</dbReference>
<dbReference type="InterPro" id="IPR002885">
    <property type="entry name" value="PPR_rpt"/>
</dbReference>
<protein>
    <recommendedName>
        <fullName evidence="6">Pentatricopeptide repeat-containing protein, chloroplastic</fullName>
    </recommendedName>
</protein>
<feature type="compositionally biased region" description="Basic and acidic residues" evidence="3">
    <location>
        <begin position="143"/>
        <end position="159"/>
    </location>
</feature>
<feature type="compositionally biased region" description="Low complexity" evidence="3">
    <location>
        <begin position="381"/>
        <end position="391"/>
    </location>
</feature>
<feature type="repeat" description="PPR" evidence="2">
    <location>
        <begin position="608"/>
        <end position="642"/>
    </location>
</feature>
<feature type="compositionally biased region" description="Basic and acidic residues" evidence="3">
    <location>
        <begin position="12"/>
        <end position="25"/>
    </location>
</feature>
<dbReference type="PANTHER" id="PTHR47936:SF1">
    <property type="entry name" value="PENTATRICOPEPTIDE REPEAT-CONTAINING PROTEIN GUN1, CHLOROPLASTIC"/>
    <property type="match status" value="1"/>
</dbReference>
<accession>A0ABN9V838</accession>
<evidence type="ECO:0000313" key="4">
    <source>
        <dbReference type="EMBL" id="CAK0869099.1"/>
    </source>
</evidence>
<keyword evidence="1" id="KW-0677">Repeat</keyword>
<dbReference type="PANTHER" id="PTHR47936">
    <property type="entry name" value="PPR_LONG DOMAIN-CONTAINING PROTEIN"/>
    <property type="match status" value="1"/>
</dbReference>